<evidence type="ECO:0000313" key="1">
    <source>
        <dbReference type="EMBL" id="KAK2638307.1"/>
    </source>
</evidence>
<dbReference type="AlphaFoldDB" id="A0AAD9TM48"/>
<proteinExistence type="predicted"/>
<name>A0AAD9TM48_9ROSI</name>
<dbReference type="EMBL" id="JANJYI010000008">
    <property type="protein sequence ID" value="KAK2638307.1"/>
    <property type="molecule type" value="Genomic_DNA"/>
</dbReference>
<sequence>MNKAARAYTELQYNRHMEELQNLHPNAYDYVIDADPHKWSRVHYPGRRDLNMDFTSLCADYYKRQPLIDTYSVPIIPVRHPFTWIMPSDIAERVILNPSSRR</sequence>
<protein>
    <submittedName>
        <fullName evidence="1">Uncharacterized protein</fullName>
    </submittedName>
</protein>
<accession>A0AAD9TM48</accession>
<reference evidence="1" key="1">
    <citation type="journal article" date="2023" name="Plant J.">
        <title>Genome sequences and population genomics provide insights into the demographic history, inbreeding, and mutation load of two 'living fossil' tree species of Dipteronia.</title>
        <authorList>
            <person name="Feng Y."/>
            <person name="Comes H.P."/>
            <person name="Chen J."/>
            <person name="Zhu S."/>
            <person name="Lu R."/>
            <person name="Zhang X."/>
            <person name="Li P."/>
            <person name="Qiu J."/>
            <person name="Olsen K.M."/>
            <person name="Qiu Y."/>
        </authorList>
    </citation>
    <scope>NUCLEOTIDE SEQUENCE</scope>
    <source>
        <strain evidence="1">KIB01</strain>
    </source>
</reference>
<evidence type="ECO:0000313" key="2">
    <source>
        <dbReference type="Proteomes" id="UP001280121"/>
    </source>
</evidence>
<keyword evidence="2" id="KW-1185">Reference proteome</keyword>
<dbReference type="Proteomes" id="UP001280121">
    <property type="component" value="Unassembled WGS sequence"/>
</dbReference>
<gene>
    <name evidence="1" type="ORF">Ddye_026102</name>
</gene>
<organism evidence="1 2">
    <name type="scientific">Dipteronia dyeriana</name>
    <dbReference type="NCBI Taxonomy" id="168575"/>
    <lineage>
        <taxon>Eukaryota</taxon>
        <taxon>Viridiplantae</taxon>
        <taxon>Streptophyta</taxon>
        <taxon>Embryophyta</taxon>
        <taxon>Tracheophyta</taxon>
        <taxon>Spermatophyta</taxon>
        <taxon>Magnoliopsida</taxon>
        <taxon>eudicotyledons</taxon>
        <taxon>Gunneridae</taxon>
        <taxon>Pentapetalae</taxon>
        <taxon>rosids</taxon>
        <taxon>malvids</taxon>
        <taxon>Sapindales</taxon>
        <taxon>Sapindaceae</taxon>
        <taxon>Hippocastanoideae</taxon>
        <taxon>Acereae</taxon>
        <taxon>Dipteronia</taxon>
    </lineage>
</organism>
<comment type="caution">
    <text evidence="1">The sequence shown here is derived from an EMBL/GenBank/DDBJ whole genome shotgun (WGS) entry which is preliminary data.</text>
</comment>